<dbReference type="HOGENOM" id="CLU_1396415_0_0_1"/>
<dbReference type="EMBL" id="KL142399">
    <property type="protein sequence ID" value="KDR69998.1"/>
    <property type="molecule type" value="Genomic_DNA"/>
</dbReference>
<evidence type="ECO:0000313" key="2">
    <source>
        <dbReference type="EMBL" id="KDR69998.1"/>
    </source>
</evidence>
<protein>
    <submittedName>
        <fullName evidence="2">Uncharacterized protein</fullName>
    </submittedName>
</protein>
<organism evidence="2 3">
    <name type="scientific">Galerina marginata (strain CBS 339.88)</name>
    <dbReference type="NCBI Taxonomy" id="685588"/>
    <lineage>
        <taxon>Eukaryota</taxon>
        <taxon>Fungi</taxon>
        <taxon>Dikarya</taxon>
        <taxon>Basidiomycota</taxon>
        <taxon>Agaricomycotina</taxon>
        <taxon>Agaricomycetes</taxon>
        <taxon>Agaricomycetidae</taxon>
        <taxon>Agaricales</taxon>
        <taxon>Agaricineae</taxon>
        <taxon>Strophariaceae</taxon>
        <taxon>Galerina</taxon>
    </lineage>
</organism>
<dbReference type="AlphaFoldDB" id="A0A067STD2"/>
<gene>
    <name evidence="2" type="ORF">GALMADRAFT_255337</name>
</gene>
<dbReference type="Proteomes" id="UP000027222">
    <property type="component" value="Unassembled WGS sequence"/>
</dbReference>
<sequence length="195" mass="22461">MDGVMTLYCVRLPNVEPTEYIITITRSQYFALRGKRDEKRTVTTPTLPFSNARYVSLDADGAPSCTCMREVLGLLGYIGFGCPSQSPSPFLFLSFYFFLVDVLIRSEIHPSRLRSSQLARKQRQRQRRETRSRWTGVKKYGITYHYQTRAAKQRDVVFAVVRYVHRAQQRTDPSQQPSNPAPKRPRIVLLGEPKG</sequence>
<proteinExistence type="predicted"/>
<evidence type="ECO:0000256" key="1">
    <source>
        <dbReference type="SAM" id="MobiDB-lite"/>
    </source>
</evidence>
<feature type="region of interest" description="Disordered" evidence="1">
    <location>
        <begin position="168"/>
        <end position="195"/>
    </location>
</feature>
<accession>A0A067STD2</accession>
<name>A0A067STD2_GALM3</name>
<evidence type="ECO:0000313" key="3">
    <source>
        <dbReference type="Proteomes" id="UP000027222"/>
    </source>
</evidence>
<keyword evidence="3" id="KW-1185">Reference proteome</keyword>
<reference evidence="3" key="1">
    <citation type="journal article" date="2014" name="Proc. Natl. Acad. Sci. U.S.A.">
        <title>Extensive sampling of basidiomycete genomes demonstrates inadequacy of the white-rot/brown-rot paradigm for wood decay fungi.</title>
        <authorList>
            <person name="Riley R."/>
            <person name="Salamov A.A."/>
            <person name="Brown D.W."/>
            <person name="Nagy L.G."/>
            <person name="Floudas D."/>
            <person name="Held B.W."/>
            <person name="Levasseur A."/>
            <person name="Lombard V."/>
            <person name="Morin E."/>
            <person name="Otillar R."/>
            <person name="Lindquist E.A."/>
            <person name="Sun H."/>
            <person name="LaButti K.M."/>
            <person name="Schmutz J."/>
            <person name="Jabbour D."/>
            <person name="Luo H."/>
            <person name="Baker S.E."/>
            <person name="Pisabarro A.G."/>
            <person name="Walton J.D."/>
            <person name="Blanchette R.A."/>
            <person name="Henrissat B."/>
            <person name="Martin F."/>
            <person name="Cullen D."/>
            <person name="Hibbett D.S."/>
            <person name="Grigoriev I.V."/>
        </authorList>
    </citation>
    <scope>NUCLEOTIDE SEQUENCE [LARGE SCALE GENOMIC DNA]</scope>
    <source>
        <strain evidence="3">CBS 339.88</strain>
    </source>
</reference>